<dbReference type="InterPro" id="IPR014756">
    <property type="entry name" value="Ig_E-set"/>
</dbReference>
<dbReference type="KEGG" id="erz:ER308_00545"/>
<dbReference type="AlphaFoldDB" id="A0A411YAK4"/>
<organism evidence="19 20">
    <name type="scientific">Egibacter rhizosphaerae</name>
    <dbReference type="NCBI Taxonomy" id="1670831"/>
    <lineage>
        <taxon>Bacteria</taxon>
        <taxon>Bacillati</taxon>
        <taxon>Actinomycetota</taxon>
        <taxon>Nitriliruptoria</taxon>
        <taxon>Egibacterales</taxon>
        <taxon>Egibacteraceae</taxon>
        <taxon>Egibacter</taxon>
    </lineage>
</organism>
<dbReference type="UniPathway" id="UPA00299"/>
<evidence type="ECO:0000256" key="9">
    <source>
        <dbReference type="ARBA" id="ARBA00023295"/>
    </source>
</evidence>
<evidence type="ECO:0000256" key="13">
    <source>
        <dbReference type="NCBIfam" id="TIGR02402"/>
    </source>
</evidence>
<dbReference type="PIRSF" id="PIRSF006337">
    <property type="entry name" value="Trehalose_TreZ"/>
    <property type="match status" value="1"/>
</dbReference>
<comment type="subcellular location">
    <subcellularLocation>
        <location evidence="1 15">Cytoplasm</location>
    </subcellularLocation>
</comment>
<evidence type="ECO:0000256" key="14">
    <source>
        <dbReference type="PIRNR" id="PIRNR006337"/>
    </source>
</evidence>
<keyword evidence="6" id="KW-0963">Cytoplasm</keyword>
<dbReference type="OrthoDB" id="9800174at2"/>
<feature type="site" description="Transition state stabilizer" evidence="17">
    <location>
        <position position="392"/>
    </location>
</feature>
<dbReference type="NCBIfam" id="TIGR02402">
    <property type="entry name" value="trehalose_TreZ"/>
    <property type="match status" value="1"/>
</dbReference>
<dbReference type="GO" id="GO:0033942">
    <property type="term" value="F:4-alpha-D-(1-&gt;4)-alpha-D-glucanotrehalose trehalohydrolase activity"/>
    <property type="evidence" value="ECO:0007669"/>
    <property type="project" value="UniProtKB-EC"/>
</dbReference>
<dbReference type="SMART" id="SM00642">
    <property type="entry name" value="Aamy"/>
    <property type="match status" value="1"/>
</dbReference>
<dbReference type="PANTHER" id="PTHR43651:SF11">
    <property type="entry name" value="MALTO-OLIGOSYLTREHALOSE TREHALOHYDROLASE"/>
    <property type="match status" value="1"/>
</dbReference>
<feature type="active site" description="Proton donor" evidence="15">
    <location>
        <position position="298"/>
    </location>
</feature>
<dbReference type="InterPro" id="IPR006047">
    <property type="entry name" value="GH13_cat_dom"/>
</dbReference>
<dbReference type="Proteomes" id="UP000291469">
    <property type="component" value="Chromosome"/>
</dbReference>
<dbReference type="InterPro" id="IPR017853">
    <property type="entry name" value="GH"/>
</dbReference>
<dbReference type="CDD" id="cd02853">
    <property type="entry name" value="E_set_MTHase_like_N"/>
    <property type="match status" value="1"/>
</dbReference>
<evidence type="ECO:0000259" key="18">
    <source>
        <dbReference type="SMART" id="SM00642"/>
    </source>
</evidence>
<evidence type="ECO:0000256" key="6">
    <source>
        <dbReference type="ARBA" id="ARBA00022490"/>
    </source>
</evidence>
<dbReference type="EC" id="3.2.1.141" evidence="4 13"/>
<feature type="binding site" evidence="16">
    <location>
        <begin position="323"/>
        <end position="327"/>
    </location>
    <ligand>
        <name>substrate</name>
    </ligand>
</feature>
<dbReference type="InterPro" id="IPR004193">
    <property type="entry name" value="Glyco_hydro_13_N"/>
</dbReference>
<name>A0A411YAK4_9ACTN</name>
<sequence>MDAQPHGPTVHDDGTTTFDLWAPRPRSVAVQVGDTEPVPLEQRAHGWWRARVPARTGDRYGFRLDGGELLPDPASRRQPDGVHGPSALFDVSALAWSPEEARWRSAPLAGAVIYELHIGTFTPGGTFDAATERLDAVAALGVTHLEVMPINAFNGERGWGYDGVFWYAAHESYGGPEGFARFVDACHRRGLGVILDVVYNHLGPSGNVLPRYGPYLTDRYATPWGEALNLDGPGADQVRGFIVGNALHWLESFHVDGLRLDATHALIDTSSTHVLAEMADAVADLATRVQRPLELIAETDRQDPATIRPREAGGLGLDGQWCDDLHHGLHVALTGEREGYYADYTGLPDVARSYSRGFVYDGRYSPGRQRTVGAALGSLSSHRLVTCLQNHDQVGNRPTGDRLTTTVDHGRLRAAVLLLLAAPSTPMLFMGEEHGETNPFLYFSGHPEPELAEAVRRGRREEFADFPGFHGEVPDPQDPTTFAASIVDHGKSREAAGRSWRALWADLLALRRGEPALASGRRDLVEVCWVDDRAIAIRRAHPSGVACLVVANLDDAPRELELGTASRESGRAGSWTVRLSTEHPRYGGSGAAPEFAEADGGVRVSVPARAASIAALNRG</sequence>
<evidence type="ECO:0000256" key="5">
    <source>
        <dbReference type="ARBA" id="ARBA00015938"/>
    </source>
</evidence>
<dbReference type="SUPFAM" id="SSF81296">
    <property type="entry name" value="E set domains"/>
    <property type="match status" value="1"/>
</dbReference>
<feature type="binding site" evidence="16">
    <location>
        <begin position="391"/>
        <end position="396"/>
    </location>
    <ligand>
        <name>substrate</name>
    </ligand>
</feature>
<keyword evidence="7 14" id="KW-0378">Hydrolase</keyword>
<dbReference type="EMBL" id="CP036402">
    <property type="protein sequence ID" value="QBI18209.1"/>
    <property type="molecule type" value="Genomic_DNA"/>
</dbReference>
<keyword evidence="8" id="KW-0119">Carbohydrate metabolism</keyword>
<dbReference type="Gene3D" id="1.10.10.760">
    <property type="entry name" value="E-set domains of sugar-utilizing enzymes"/>
    <property type="match status" value="1"/>
</dbReference>
<evidence type="ECO:0000256" key="15">
    <source>
        <dbReference type="PIRSR" id="PIRSR006337-1"/>
    </source>
</evidence>
<evidence type="ECO:0000256" key="4">
    <source>
        <dbReference type="ARBA" id="ARBA00012268"/>
    </source>
</evidence>
<dbReference type="Pfam" id="PF02922">
    <property type="entry name" value="CBM_48"/>
    <property type="match status" value="1"/>
</dbReference>
<evidence type="ECO:0000256" key="7">
    <source>
        <dbReference type="ARBA" id="ARBA00022801"/>
    </source>
</evidence>
<dbReference type="InterPro" id="IPR013783">
    <property type="entry name" value="Ig-like_fold"/>
</dbReference>
<accession>A0A411YAK4</accession>
<proteinExistence type="inferred from homology"/>
<evidence type="ECO:0000256" key="16">
    <source>
        <dbReference type="PIRSR" id="PIRSR006337-2"/>
    </source>
</evidence>
<dbReference type="GO" id="GO:0005737">
    <property type="term" value="C:cytoplasm"/>
    <property type="evidence" value="ECO:0007669"/>
    <property type="project" value="UniProtKB-SubCell"/>
</dbReference>
<evidence type="ECO:0000256" key="17">
    <source>
        <dbReference type="PIRSR" id="PIRSR006337-3"/>
    </source>
</evidence>
<feature type="binding site" evidence="16">
    <location>
        <begin position="259"/>
        <end position="264"/>
    </location>
    <ligand>
        <name>substrate</name>
    </ligand>
</feature>
<dbReference type="GO" id="GO:0005992">
    <property type="term" value="P:trehalose biosynthetic process"/>
    <property type="evidence" value="ECO:0007669"/>
    <property type="project" value="UniProtKB-UniRule"/>
</dbReference>
<keyword evidence="9 14" id="KW-0326">Glycosidase</keyword>
<evidence type="ECO:0000256" key="12">
    <source>
        <dbReference type="ARBA" id="ARBA00034013"/>
    </source>
</evidence>
<evidence type="ECO:0000256" key="10">
    <source>
        <dbReference type="ARBA" id="ARBA00032057"/>
    </source>
</evidence>
<evidence type="ECO:0000313" key="19">
    <source>
        <dbReference type="EMBL" id="QBI18209.1"/>
    </source>
</evidence>
<evidence type="ECO:0000256" key="3">
    <source>
        <dbReference type="ARBA" id="ARBA00008061"/>
    </source>
</evidence>
<evidence type="ECO:0000313" key="20">
    <source>
        <dbReference type="Proteomes" id="UP000291469"/>
    </source>
</evidence>
<evidence type="ECO:0000256" key="2">
    <source>
        <dbReference type="ARBA" id="ARBA00005199"/>
    </source>
</evidence>
<feature type="domain" description="Glycosyl hydrolase family 13 catalytic" evidence="18">
    <location>
        <begin position="115"/>
        <end position="459"/>
    </location>
</feature>
<dbReference type="Gene3D" id="3.20.20.80">
    <property type="entry name" value="Glycosidases"/>
    <property type="match status" value="1"/>
</dbReference>
<reference evidence="19 20" key="1">
    <citation type="submission" date="2019-01" db="EMBL/GenBank/DDBJ databases">
        <title>Egibacter rhizosphaerae EGI 80759T.</title>
        <authorList>
            <person name="Chen D.-D."/>
            <person name="Tian Y."/>
            <person name="Jiao J.-Y."/>
            <person name="Zhang X.-T."/>
            <person name="Zhang Y.-G."/>
            <person name="Zhang Y."/>
            <person name="Xiao M."/>
            <person name="Shu W.-S."/>
            <person name="Li W.-J."/>
        </authorList>
    </citation>
    <scope>NUCLEOTIDE SEQUENCE [LARGE SCALE GENOMIC DNA]</scope>
    <source>
        <strain evidence="19 20">EGI 80759</strain>
    </source>
</reference>
<comment type="pathway">
    <text evidence="2 14">Glycan biosynthesis; trehalose biosynthesis.</text>
</comment>
<dbReference type="InterPro" id="IPR012768">
    <property type="entry name" value="Trehalose_TreZ"/>
</dbReference>
<protein>
    <recommendedName>
        <fullName evidence="5 13">Malto-oligosyltrehalose trehalohydrolase</fullName>
        <shortName evidence="14">MTHase</shortName>
        <ecNumber evidence="4 13">3.2.1.141</ecNumber>
    </recommendedName>
    <alternativeName>
        <fullName evidence="11 14">4-alpha-D-((1-&gt;4)-alpha-D-glucano)trehalose trehalohydrolase</fullName>
    </alternativeName>
    <alternativeName>
        <fullName evidence="10 14">Maltooligosyl trehalose trehalohydrolase</fullName>
    </alternativeName>
</protein>
<keyword evidence="20" id="KW-1185">Reference proteome</keyword>
<dbReference type="Pfam" id="PF00128">
    <property type="entry name" value="Alpha-amylase"/>
    <property type="match status" value="1"/>
</dbReference>
<dbReference type="PANTHER" id="PTHR43651">
    <property type="entry name" value="1,4-ALPHA-GLUCAN-BRANCHING ENZYME"/>
    <property type="match status" value="1"/>
</dbReference>
<dbReference type="CDD" id="cd11325">
    <property type="entry name" value="AmyAc_GTHase"/>
    <property type="match status" value="1"/>
</dbReference>
<evidence type="ECO:0000256" key="1">
    <source>
        <dbReference type="ARBA" id="ARBA00004496"/>
    </source>
</evidence>
<dbReference type="InterPro" id="IPR044901">
    <property type="entry name" value="Trehalose_TreZ_E-set_sf"/>
</dbReference>
<evidence type="ECO:0000256" key="8">
    <source>
        <dbReference type="ARBA" id="ARBA00023277"/>
    </source>
</evidence>
<dbReference type="Gene3D" id="2.60.40.10">
    <property type="entry name" value="Immunoglobulins"/>
    <property type="match status" value="1"/>
</dbReference>
<comment type="similarity">
    <text evidence="3 14">Belongs to the glycosyl hydrolase 13 family.</text>
</comment>
<feature type="active site" description="Nucleophile" evidence="15">
    <location>
        <position position="261"/>
    </location>
</feature>
<gene>
    <name evidence="19" type="primary">treZ</name>
    <name evidence="19" type="ORF">ER308_00545</name>
</gene>
<dbReference type="SUPFAM" id="SSF51445">
    <property type="entry name" value="(Trans)glycosidases"/>
    <property type="match status" value="1"/>
</dbReference>
<evidence type="ECO:0000256" key="11">
    <source>
        <dbReference type="ARBA" id="ARBA00033284"/>
    </source>
</evidence>
<comment type="catalytic activity">
    <reaction evidence="12 14">
        <text>hydrolysis of (1-&gt;4)-alpha-D-glucosidic linkage in 4-alpha-D-[(1-&gt;4)-alpha-D-glucanosyl]n trehalose to yield trehalose and (1-&gt;4)-alpha-D-glucan.</text>
        <dbReference type="EC" id="3.2.1.141"/>
    </reaction>
</comment>